<dbReference type="SUPFAM" id="SSF50249">
    <property type="entry name" value="Nucleic acid-binding proteins"/>
    <property type="match status" value="1"/>
</dbReference>
<name>A0A815VFV7_ADIRI</name>
<dbReference type="Proteomes" id="UP000663828">
    <property type="component" value="Unassembled WGS sequence"/>
</dbReference>
<dbReference type="AlphaFoldDB" id="A0A815VFV7"/>
<protein>
    <submittedName>
        <fullName evidence="1">Uncharacterized protein</fullName>
    </submittedName>
</protein>
<dbReference type="InterPro" id="IPR012340">
    <property type="entry name" value="NA-bd_OB-fold"/>
</dbReference>
<dbReference type="Gene3D" id="2.40.50.140">
    <property type="entry name" value="Nucleic acid-binding proteins"/>
    <property type="match status" value="1"/>
</dbReference>
<gene>
    <name evidence="1" type="ORF">XAT740_LOCUS41390</name>
</gene>
<organism evidence="1 2">
    <name type="scientific">Adineta ricciae</name>
    <name type="common">Rotifer</name>
    <dbReference type="NCBI Taxonomy" id="249248"/>
    <lineage>
        <taxon>Eukaryota</taxon>
        <taxon>Metazoa</taxon>
        <taxon>Spiralia</taxon>
        <taxon>Gnathifera</taxon>
        <taxon>Rotifera</taxon>
        <taxon>Eurotatoria</taxon>
        <taxon>Bdelloidea</taxon>
        <taxon>Adinetida</taxon>
        <taxon>Adinetidae</taxon>
        <taxon>Adineta</taxon>
    </lineage>
</organism>
<dbReference type="EMBL" id="CAJNOR010004835">
    <property type="protein sequence ID" value="CAF1529982.1"/>
    <property type="molecule type" value="Genomic_DNA"/>
</dbReference>
<sequence>MASKRFKTLSGFVTNVSPVKEGKNKHNWAEGLIQTGSGNEEKVICGCVVKLNPIKKIDKYDNGTQQKVEKLYRTGIVADGSGAVMVMFWQELADAVCEGVCINLSNMRATVDGHGTPYFTTTFRTVLKNLLETNINYDEEAAEALYDCELTLFQQVTGTVDSV</sequence>
<evidence type="ECO:0000313" key="2">
    <source>
        <dbReference type="Proteomes" id="UP000663828"/>
    </source>
</evidence>
<keyword evidence="2" id="KW-1185">Reference proteome</keyword>
<proteinExistence type="predicted"/>
<evidence type="ECO:0000313" key="1">
    <source>
        <dbReference type="EMBL" id="CAF1529982.1"/>
    </source>
</evidence>
<reference evidence="1" key="1">
    <citation type="submission" date="2021-02" db="EMBL/GenBank/DDBJ databases">
        <authorList>
            <person name="Nowell W R."/>
        </authorList>
    </citation>
    <scope>NUCLEOTIDE SEQUENCE</scope>
</reference>
<accession>A0A815VFV7</accession>
<comment type="caution">
    <text evidence="1">The sequence shown here is derived from an EMBL/GenBank/DDBJ whole genome shotgun (WGS) entry which is preliminary data.</text>
</comment>